<dbReference type="EMBL" id="JANAWD010000628">
    <property type="protein sequence ID" value="KAJ3477129.1"/>
    <property type="molecule type" value="Genomic_DNA"/>
</dbReference>
<keyword evidence="3" id="KW-1185">Reference proteome</keyword>
<protein>
    <submittedName>
        <fullName evidence="2">Uncharacterized protein</fullName>
    </submittedName>
</protein>
<evidence type="ECO:0000313" key="2">
    <source>
        <dbReference type="EMBL" id="KAJ3477129.1"/>
    </source>
</evidence>
<reference evidence="2" key="1">
    <citation type="submission" date="2022-07" db="EMBL/GenBank/DDBJ databases">
        <title>Genome Sequence of Physisporinus lineatus.</title>
        <authorList>
            <person name="Buettner E."/>
        </authorList>
    </citation>
    <scope>NUCLEOTIDE SEQUENCE</scope>
    <source>
        <strain evidence="2">VT162</strain>
    </source>
</reference>
<name>A0AAD5UXS0_9APHY</name>
<feature type="region of interest" description="Disordered" evidence="1">
    <location>
        <begin position="452"/>
        <end position="471"/>
    </location>
</feature>
<organism evidence="2 3">
    <name type="scientific">Meripilus lineatus</name>
    <dbReference type="NCBI Taxonomy" id="2056292"/>
    <lineage>
        <taxon>Eukaryota</taxon>
        <taxon>Fungi</taxon>
        <taxon>Dikarya</taxon>
        <taxon>Basidiomycota</taxon>
        <taxon>Agaricomycotina</taxon>
        <taxon>Agaricomycetes</taxon>
        <taxon>Polyporales</taxon>
        <taxon>Meripilaceae</taxon>
        <taxon>Meripilus</taxon>
    </lineage>
</organism>
<sequence length="471" mass="53397">MSEISHSLCPRLPLEVQLHILPFGWDLEEAVFESYDGNQTLVLSYRPAKLKSTVQSFYFYSLVCRAWTTISQKFLFSWVILLGASQLDALFRGLRSSDNTICPRLLGHIRRVSVRYGPPYFKLGEVLPRIATLCPPNLEQIDLYPITLTKFPFHPSLPTHLSRLNQVRTLHIDHLHFQHLVELRRLVSAFRGIHSVLLLGSPRKAFPQDKLGEYRPILQRPQTGRPIVVACESSDRSRLGIPLSFWISSPGIPLYSPGTGNVDHAVVVPTLSRGLVEFLVALHPVPLSMWLRISQTWEWSYETGGRANSVQWMLSAVLELGSSEVARKSYTFHFVDDRSNLFDVDHLVEIRHEFEVETGKDQGWGVLEAVIDTLVSHGALLKELARVGLHFRSSTVRGTAPLADKADEKHRRAYLSRVLSVTESLRTNEHQYTLEITIDKTNIGDLLSLLTEDDEDKTNEPNDGILMSPQR</sequence>
<dbReference type="AlphaFoldDB" id="A0AAD5UXS0"/>
<dbReference type="Proteomes" id="UP001212997">
    <property type="component" value="Unassembled WGS sequence"/>
</dbReference>
<proteinExistence type="predicted"/>
<gene>
    <name evidence="2" type="ORF">NLI96_g10683</name>
</gene>
<evidence type="ECO:0000313" key="3">
    <source>
        <dbReference type="Proteomes" id="UP001212997"/>
    </source>
</evidence>
<comment type="caution">
    <text evidence="2">The sequence shown here is derived from an EMBL/GenBank/DDBJ whole genome shotgun (WGS) entry which is preliminary data.</text>
</comment>
<evidence type="ECO:0000256" key="1">
    <source>
        <dbReference type="SAM" id="MobiDB-lite"/>
    </source>
</evidence>
<accession>A0AAD5UXS0</accession>